<comment type="caution">
    <text evidence="2">Lacks conserved residue(s) required for the propagation of feature annotation.</text>
</comment>
<dbReference type="GO" id="GO:0007411">
    <property type="term" value="P:axon guidance"/>
    <property type="evidence" value="ECO:0007669"/>
    <property type="project" value="TreeGrafter"/>
</dbReference>
<dbReference type="InterPro" id="IPR036352">
    <property type="entry name" value="Semap_dom_sf"/>
</dbReference>
<dbReference type="Proteomes" id="UP000193380">
    <property type="component" value="Unassembled WGS sequence"/>
</dbReference>
<dbReference type="SUPFAM" id="SSF101912">
    <property type="entry name" value="Sema domain"/>
    <property type="match status" value="1"/>
</dbReference>
<sequence>MWRPVYPAMRQPVLIKANVPYRLKQIVVDRVEAEDGQYDVMFIGTDTGTVLKVIALRSGNSLDTEEVTLEELQVFKVTR</sequence>
<feature type="domain" description="Sema" evidence="3">
    <location>
        <begin position="1"/>
        <end position="79"/>
    </location>
</feature>
<dbReference type="STRING" id="8022.A0A060YGJ5"/>
<evidence type="ECO:0000259" key="3">
    <source>
        <dbReference type="PROSITE" id="PS51004"/>
    </source>
</evidence>
<dbReference type="PaxDb" id="8022-A0A060YGJ5"/>
<dbReference type="GO" id="GO:0045499">
    <property type="term" value="F:chemorepellent activity"/>
    <property type="evidence" value="ECO:0007669"/>
    <property type="project" value="TreeGrafter"/>
</dbReference>
<dbReference type="EMBL" id="FR911029">
    <property type="protein sequence ID" value="CDQ90856.1"/>
    <property type="molecule type" value="Genomic_DNA"/>
</dbReference>
<evidence type="ECO:0000313" key="4">
    <source>
        <dbReference type="EMBL" id="CDQ90856.1"/>
    </source>
</evidence>
<protein>
    <recommendedName>
        <fullName evidence="3">Sema domain-containing protein</fullName>
    </recommendedName>
</protein>
<accession>A0A060YGJ5</accession>
<dbReference type="GO" id="GO:0030215">
    <property type="term" value="F:semaphorin receptor binding"/>
    <property type="evidence" value="ECO:0007669"/>
    <property type="project" value="InterPro"/>
</dbReference>
<name>A0A060YGJ5_ONCMY</name>
<dbReference type="GO" id="GO:0030335">
    <property type="term" value="P:positive regulation of cell migration"/>
    <property type="evidence" value="ECO:0007669"/>
    <property type="project" value="TreeGrafter"/>
</dbReference>
<dbReference type="InterPro" id="IPR027231">
    <property type="entry name" value="Semaphorin"/>
</dbReference>
<evidence type="ECO:0000313" key="5">
    <source>
        <dbReference type="Proteomes" id="UP000193380"/>
    </source>
</evidence>
<reference evidence="4" key="2">
    <citation type="submission" date="2014-03" db="EMBL/GenBank/DDBJ databases">
        <authorList>
            <person name="Genoscope - CEA"/>
        </authorList>
    </citation>
    <scope>NUCLEOTIDE SEQUENCE</scope>
</reference>
<dbReference type="GO" id="GO:0071526">
    <property type="term" value="P:semaphorin-plexin signaling pathway"/>
    <property type="evidence" value="ECO:0007669"/>
    <property type="project" value="TreeGrafter"/>
</dbReference>
<dbReference type="PANTHER" id="PTHR11036:SF20">
    <property type="entry name" value="SEMAPHORIN-3G"/>
    <property type="match status" value="1"/>
</dbReference>
<dbReference type="InterPro" id="IPR001627">
    <property type="entry name" value="Semap_dom"/>
</dbReference>
<dbReference type="AlphaFoldDB" id="A0A060YGJ5"/>
<dbReference type="Pfam" id="PF01403">
    <property type="entry name" value="Sema"/>
    <property type="match status" value="1"/>
</dbReference>
<dbReference type="GO" id="GO:0001755">
    <property type="term" value="P:neural crest cell migration"/>
    <property type="evidence" value="ECO:0007669"/>
    <property type="project" value="TreeGrafter"/>
</dbReference>
<organism evidence="4 5">
    <name type="scientific">Oncorhynchus mykiss</name>
    <name type="common">Rainbow trout</name>
    <name type="synonym">Salmo gairdneri</name>
    <dbReference type="NCBI Taxonomy" id="8022"/>
    <lineage>
        <taxon>Eukaryota</taxon>
        <taxon>Metazoa</taxon>
        <taxon>Chordata</taxon>
        <taxon>Craniata</taxon>
        <taxon>Vertebrata</taxon>
        <taxon>Euteleostomi</taxon>
        <taxon>Actinopterygii</taxon>
        <taxon>Neopterygii</taxon>
        <taxon>Teleostei</taxon>
        <taxon>Protacanthopterygii</taxon>
        <taxon>Salmoniformes</taxon>
        <taxon>Salmonidae</taxon>
        <taxon>Salmoninae</taxon>
        <taxon>Oncorhynchus</taxon>
    </lineage>
</organism>
<dbReference type="PANTHER" id="PTHR11036">
    <property type="entry name" value="SEMAPHORIN"/>
    <property type="match status" value="1"/>
</dbReference>
<evidence type="ECO:0000256" key="2">
    <source>
        <dbReference type="PROSITE-ProRule" id="PRU00352"/>
    </source>
</evidence>
<dbReference type="GO" id="GO:0005886">
    <property type="term" value="C:plasma membrane"/>
    <property type="evidence" value="ECO:0007669"/>
    <property type="project" value="TreeGrafter"/>
</dbReference>
<reference evidence="4" key="1">
    <citation type="journal article" date="2014" name="Nat. Commun.">
        <title>The rainbow trout genome provides novel insights into evolution after whole-genome duplication in vertebrates.</title>
        <authorList>
            <person name="Berthelot C."/>
            <person name="Brunet F."/>
            <person name="Chalopin D."/>
            <person name="Juanchich A."/>
            <person name="Bernard M."/>
            <person name="Noel B."/>
            <person name="Bento P."/>
            <person name="Da Silva C."/>
            <person name="Labadie K."/>
            <person name="Alberti A."/>
            <person name="Aury J.M."/>
            <person name="Louis A."/>
            <person name="Dehais P."/>
            <person name="Bardou P."/>
            <person name="Montfort J."/>
            <person name="Klopp C."/>
            <person name="Cabau C."/>
            <person name="Gaspin C."/>
            <person name="Thorgaard G.H."/>
            <person name="Boussaha M."/>
            <person name="Quillet E."/>
            <person name="Guyomard R."/>
            <person name="Galiana D."/>
            <person name="Bobe J."/>
            <person name="Volff J.N."/>
            <person name="Genet C."/>
            <person name="Wincker P."/>
            <person name="Jaillon O."/>
            <person name="Roest Crollius H."/>
            <person name="Guiguen Y."/>
        </authorList>
    </citation>
    <scope>NUCLEOTIDE SEQUENCE [LARGE SCALE GENOMIC DNA]</scope>
</reference>
<evidence type="ECO:0000256" key="1">
    <source>
        <dbReference type="ARBA" id="ARBA00023180"/>
    </source>
</evidence>
<dbReference type="PROSITE" id="PS51004">
    <property type="entry name" value="SEMA"/>
    <property type="match status" value="1"/>
</dbReference>
<proteinExistence type="predicted"/>
<dbReference type="Gene3D" id="2.130.10.10">
    <property type="entry name" value="YVTN repeat-like/Quinoprotein amine dehydrogenase"/>
    <property type="match status" value="1"/>
</dbReference>
<keyword evidence="1" id="KW-0325">Glycoprotein</keyword>
<gene>
    <name evidence="4" type="ORF">GSONMT00034574001</name>
</gene>
<dbReference type="InterPro" id="IPR015943">
    <property type="entry name" value="WD40/YVTN_repeat-like_dom_sf"/>
</dbReference>